<dbReference type="EMBL" id="AP025628">
    <property type="protein sequence ID" value="BDG61737.1"/>
    <property type="molecule type" value="Genomic_DNA"/>
</dbReference>
<dbReference type="RefSeq" id="WP_264842364.1">
    <property type="nucleotide sequence ID" value="NZ_AP025628.1"/>
</dbReference>
<evidence type="ECO:0000313" key="3">
    <source>
        <dbReference type="Proteomes" id="UP001163687"/>
    </source>
</evidence>
<sequence length="445" mass="47175">MGGEPDLVVEGSAAGPATVRVVTPDGGWYLHSRYDPVAASRQWAAGLGLRSKSVLVVYGLGLGYHVEALWEIASPLSVTVLEQSPAVARLAGQHGVLERLRALGTTVVVEPDPQRLARRLEEEVGRCHALDGHLVVHEPSVRLLPPPCAGLRAALEKWVLFDKTRRASAPALAANLQANATRMQELPGIGLLKGLGTGIPGFLVAGGPSLDEALPHLGGALERGLVLAVGTALRPLATVGLTPHLAILTDPSPKLVRHFEGVEDQPSLVVFPTVHPAVLQAYRGPLLAAFQAGVEEAERLAALRGEPVVESGGSVSTAAFSVLELLGCEPIVFVGLDLGWPGGRTHARAAPGFRSGVTGTRQVLSNAGEPIPTTANLDAYRTWFENRLLARPDRTVFNTALRGARIRGAPFRPLSDLLASLPPLPEATRQRLKYRLQVTGHTRSE</sequence>
<dbReference type="Proteomes" id="UP001163687">
    <property type="component" value="Chromosome"/>
</dbReference>
<dbReference type="Pfam" id="PF01973">
    <property type="entry name" value="MptE-like"/>
    <property type="match status" value="1"/>
</dbReference>
<proteinExistence type="predicted"/>
<evidence type="ECO:0000313" key="2">
    <source>
        <dbReference type="EMBL" id="BDG61737.1"/>
    </source>
</evidence>
<feature type="domain" description="6-hydroxymethylpterin diphosphokinase MptE-like" evidence="1">
    <location>
        <begin position="176"/>
        <end position="341"/>
    </location>
</feature>
<name>A0AA35CPM4_9FIRM</name>
<dbReference type="KEGG" id="cmic:caldi_28270"/>
<dbReference type="InterPro" id="IPR002826">
    <property type="entry name" value="MptE-like"/>
</dbReference>
<dbReference type="PANTHER" id="PTHR41786:SF1">
    <property type="entry name" value="6-HYDROXYMETHYLPTERIN DIPHOSPHOKINASE MPTE-LIKE DOMAIN-CONTAINING PROTEIN"/>
    <property type="match status" value="1"/>
</dbReference>
<organism evidence="2 3">
    <name type="scientific">Caldinitratiruptor microaerophilus</name>
    <dbReference type="NCBI Taxonomy" id="671077"/>
    <lineage>
        <taxon>Bacteria</taxon>
        <taxon>Bacillati</taxon>
        <taxon>Bacillota</taxon>
        <taxon>Clostridia</taxon>
        <taxon>Eubacteriales</taxon>
        <taxon>Symbiobacteriaceae</taxon>
        <taxon>Caldinitratiruptor</taxon>
    </lineage>
</organism>
<keyword evidence="3" id="KW-1185">Reference proteome</keyword>
<dbReference type="PANTHER" id="PTHR41786">
    <property type="entry name" value="MOTILITY ACCESSORY FACTOR MAF"/>
    <property type="match status" value="1"/>
</dbReference>
<protein>
    <recommendedName>
        <fullName evidence="1">6-hydroxymethylpterin diphosphokinase MptE-like domain-containing protein</fullName>
    </recommendedName>
</protein>
<gene>
    <name evidence="2" type="ORF">caldi_28270</name>
</gene>
<dbReference type="AlphaFoldDB" id="A0AA35CPM4"/>
<reference evidence="2" key="1">
    <citation type="submission" date="2022-03" db="EMBL/GenBank/DDBJ databases">
        <title>Complete genome sequence of Caldinitratiruptor microaerophilus.</title>
        <authorList>
            <person name="Mukaiyama R."/>
            <person name="Nishiyama T."/>
            <person name="Ueda K."/>
        </authorList>
    </citation>
    <scope>NUCLEOTIDE SEQUENCE</scope>
    <source>
        <strain evidence="2">JCM 16183</strain>
    </source>
</reference>
<evidence type="ECO:0000259" key="1">
    <source>
        <dbReference type="Pfam" id="PF01973"/>
    </source>
</evidence>
<accession>A0AA35CPM4</accession>